<keyword evidence="2" id="KW-1185">Reference proteome</keyword>
<organism evidence="1 2">
    <name type="scientific">Claviceps pusilla</name>
    <dbReference type="NCBI Taxonomy" id="123648"/>
    <lineage>
        <taxon>Eukaryota</taxon>
        <taxon>Fungi</taxon>
        <taxon>Dikarya</taxon>
        <taxon>Ascomycota</taxon>
        <taxon>Pezizomycotina</taxon>
        <taxon>Sordariomycetes</taxon>
        <taxon>Hypocreomycetidae</taxon>
        <taxon>Hypocreales</taxon>
        <taxon>Clavicipitaceae</taxon>
        <taxon>Claviceps</taxon>
    </lineage>
</organism>
<gene>
    <name evidence="1" type="ORF">E4U43_004669</name>
</gene>
<dbReference type="GO" id="GO:0000076">
    <property type="term" value="P:DNA replication checkpoint signaling"/>
    <property type="evidence" value="ECO:0007669"/>
    <property type="project" value="TreeGrafter"/>
</dbReference>
<evidence type="ECO:0000313" key="2">
    <source>
        <dbReference type="Proteomes" id="UP000748025"/>
    </source>
</evidence>
<comment type="caution">
    <text evidence="1">The sequence shown here is derived from an EMBL/GenBank/DDBJ whole genome shotgun (WGS) entry which is preliminary data.</text>
</comment>
<dbReference type="Gene3D" id="3.70.10.10">
    <property type="match status" value="1"/>
</dbReference>
<accession>A0A9P7SWQ7</accession>
<sequence length="84" mass="9765">MAILSFTLSEEGVSTFRDALICLNKFSDDVSLEARKDSFVLTTLNNSKSAYASFKFATNRFFSKYQFNPVGQFRERFYCTLYIR</sequence>
<dbReference type="Pfam" id="PF04139">
    <property type="entry name" value="Rad9"/>
    <property type="match status" value="1"/>
</dbReference>
<evidence type="ECO:0000313" key="1">
    <source>
        <dbReference type="EMBL" id="KAG5988681.1"/>
    </source>
</evidence>
<dbReference type="Proteomes" id="UP000748025">
    <property type="component" value="Unassembled WGS sequence"/>
</dbReference>
<dbReference type="PANTHER" id="PTHR15237">
    <property type="entry name" value="DNA REPAIR PROTEIN RAD9"/>
    <property type="match status" value="1"/>
</dbReference>
<protein>
    <submittedName>
        <fullName evidence="1">Uncharacterized protein</fullName>
    </submittedName>
</protein>
<dbReference type="InterPro" id="IPR007268">
    <property type="entry name" value="Rad9/Ddc1"/>
</dbReference>
<dbReference type="GO" id="GO:0006281">
    <property type="term" value="P:DNA repair"/>
    <property type="evidence" value="ECO:0007669"/>
    <property type="project" value="TreeGrafter"/>
</dbReference>
<dbReference type="GO" id="GO:0031573">
    <property type="term" value="P:mitotic intra-S DNA damage checkpoint signaling"/>
    <property type="evidence" value="ECO:0007669"/>
    <property type="project" value="TreeGrafter"/>
</dbReference>
<dbReference type="InterPro" id="IPR046938">
    <property type="entry name" value="DNA_clamp_sf"/>
</dbReference>
<reference evidence="1" key="1">
    <citation type="journal article" date="2020" name="bioRxiv">
        <title>Whole genome comparisons of ergot fungi reveals the divergence and evolution of species within the genus Claviceps are the result of varying mechanisms driving genome evolution and host range expansion.</title>
        <authorList>
            <person name="Wyka S.A."/>
            <person name="Mondo S.J."/>
            <person name="Liu M."/>
            <person name="Dettman J."/>
            <person name="Nalam V."/>
            <person name="Broders K.D."/>
        </authorList>
    </citation>
    <scope>NUCLEOTIDE SEQUENCE</scope>
    <source>
        <strain evidence="1">CCC 602</strain>
    </source>
</reference>
<dbReference type="PANTHER" id="PTHR15237:SF0">
    <property type="entry name" value="CELL CYCLE CHECKPOINT CONTROL PROTEIN"/>
    <property type="match status" value="1"/>
</dbReference>
<dbReference type="OrthoDB" id="60092at2759"/>
<name>A0A9P7SWQ7_9HYPO</name>
<dbReference type="GO" id="GO:0071479">
    <property type="term" value="P:cellular response to ionizing radiation"/>
    <property type="evidence" value="ECO:0007669"/>
    <property type="project" value="TreeGrafter"/>
</dbReference>
<dbReference type="GO" id="GO:0030896">
    <property type="term" value="C:checkpoint clamp complex"/>
    <property type="evidence" value="ECO:0007669"/>
    <property type="project" value="InterPro"/>
</dbReference>
<dbReference type="SUPFAM" id="SSF55979">
    <property type="entry name" value="DNA clamp"/>
    <property type="match status" value="1"/>
</dbReference>
<feature type="non-terminal residue" evidence="1">
    <location>
        <position position="1"/>
    </location>
</feature>
<dbReference type="EMBL" id="SRPW01003042">
    <property type="protein sequence ID" value="KAG5988681.1"/>
    <property type="molecule type" value="Genomic_DNA"/>
</dbReference>
<dbReference type="AlphaFoldDB" id="A0A9P7SWQ7"/>
<proteinExistence type="predicted"/>